<feature type="region of interest" description="Disordered" evidence="10">
    <location>
        <begin position="63"/>
        <end position="143"/>
    </location>
</feature>
<proteinExistence type="inferred from homology"/>
<comment type="subunit">
    <text evidence="9">The Tat system comprises two distinct complexes: a TatABC complex, containing multiple copies of TatA, TatB and TatC subunits, and a separate TatA complex, containing only TatA subunits. Substrates initially bind to the TatABC complex, which probably triggers association of the separate TatA complex to form the active translocon.</text>
</comment>
<dbReference type="OrthoDB" id="9816005at2"/>
<evidence type="ECO:0000256" key="7">
    <source>
        <dbReference type="ARBA" id="ARBA00023010"/>
    </source>
</evidence>
<keyword evidence="5 9" id="KW-0653">Protein transport</keyword>
<dbReference type="STRING" id="1123397.SAMN05660831_01877"/>
<feature type="compositionally biased region" description="Basic and acidic residues" evidence="10">
    <location>
        <begin position="122"/>
        <end position="143"/>
    </location>
</feature>
<feature type="compositionally biased region" description="Low complexity" evidence="10">
    <location>
        <begin position="104"/>
        <end position="121"/>
    </location>
</feature>
<feature type="compositionally biased region" description="Polar residues" evidence="10">
    <location>
        <begin position="64"/>
        <end position="74"/>
    </location>
</feature>
<dbReference type="Proteomes" id="UP000198611">
    <property type="component" value="Unassembled WGS sequence"/>
</dbReference>
<protein>
    <recommendedName>
        <fullName evidence="9">Sec-independent protein translocase protein TatB</fullName>
    </recommendedName>
</protein>
<keyword evidence="6 9" id="KW-1133">Transmembrane helix</keyword>
<dbReference type="PANTHER" id="PTHR33162">
    <property type="entry name" value="SEC-INDEPENDENT PROTEIN TRANSLOCASE PROTEIN TATA, CHLOROPLASTIC"/>
    <property type="match status" value="1"/>
</dbReference>
<dbReference type="NCBIfam" id="TIGR01410">
    <property type="entry name" value="tatB"/>
    <property type="match status" value="1"/>
</dbReference>
<dbReference type="HAMAP" id="MF_00237">
    <property type="entry name" value="TatB"/>
    <property type="match status" value="1"/>
</dbReference>
<dbReference type="PRINTS" id="PR01506">
    <property type="entry name" value="TATBPROTEIN"/>
</dbReference>
<sequence>MFDLGFWELLLIGTIALLVIGPERLPEVARTVGGWVGKLRRYVSSVRSDIDRELRTEELRKMMESQQSELNNLRQRLEKTPEELDQDAGGDGSQYAVRARDDGGSAAAGEESSSGEAAGTEEAPRADRTEPADRPATGERKGE</sequence>
<evidence type="ECO:0000256" key="10">
    <source>
        <dbReference type="SAM" id="MobiDB-lite"/>
    </source>
</evidence>
<evidence type="ECO:0000256" key="3">
    <source>
        <dbReference type="ARBA" id="ARBA00022475"/>
    </source>
</evidence>
<dbReference type="GO" id="GO:0033281">
    <property type="term" value="C:TAT protein transport complex"/>
    <property type="evidence" value="ECO:0007669"/>
    <property type="project" value="UniProtKB-UniRule"/>
</dbReference>
<name>A0A1I1TJ90_9GAMM</name>
<dbReference type="RefSeq" id="WP_093428510.1">
    <property type="nucleotide sequence ID" value="NZ_FOMJ01000006.1"/>
</dbReference>
<accession>A0A1I1TJ90</accession>
<dbReference type="GO" id="GO:0043953">
    <property type="term" value="P:protein transport by the Tat complex"/>
    <property type="evidence" value="ECO:0007669"/>
    <property type="project" value="UniProtKB-UniRule"/>
</dbReference>
<dbReference type="AlphaFoldDB" id="A0A1I1TJ90"/>
<evidence type="ECO:0000313" key="12">
    <source>
        <dbReference type="Proteomes" id="UP000198611"/>
    </source>
</evidence>
<evidence type="ECO:0000256" key="5">
    <source>
        <dbReference type="ARBA" id="ARBA00022927"/>
    </source>
</evidence>
<comment type="function">
    <text evidence="9">Part of the twin-arginine translocation (Tat) system that transports large folded proteins containing a characteristic twin-arginine motif in their signal peptide across membranes. Together with TatC, TatB is part of a receptor directly interacting with Tat signal peptides. TatB may form an oligomeric binding site that transiently accommodates folded Tat precursor proteins before their translocation.</text>
</comment>
<keyword evidence="8 9" id="KW-0472">Membrane</keyword>
<evidence type="ECO:0000313" key="11">
    <source>
        <dbReference type="EMBL" id="SFD57228.1"/>
    </source>
</evidence>
<evidence type="ECO:0000256" key="4">
    <source>
        <dbReference type="ARBA" id="ARBA00022692"/>
    </source>
</evidence>
<evidence type="ECO:0000256" key="9">
    <source>
        <dbReference type="HAMAP-Rule" id="MF_00237"/>
    </source>
</evidence>
<keyword evidence="4 9" id="KW-0812">Transmembrane</keyword>
<evidence type="ECO:0000256" key="2">
    <source>
        <dbReference type="ARBA" id="ARBA00022448"/>
    </source>
</evidence>
<dbReference type="PANTHER" id="PTHR33162:SF1">
    <property type="entry name" value="SEC-INDEPENDENT PROTEIN TRANSLOCASE PROTEIN TATA, CHLOROPLASTIC"/>
    <property type="match status" value="1"/>
</dbReference>
<evidence type="ECO:0000256" key="1">
    <source>
        <dbReference type="ARBA" id="ARBA00004167"/>
    </source>
</evidence>
<gene>
    <name evidence="9" type="primary">tatB</name>
    <name evidence="11" type="ORF">SAMN05660831_01877</name>
</gene>
<keyword evidence="2 9" id="KW-0813">Transport</keyword>
<dbReference type="InterPro" id="IPR018448">
    <property type="entry name" value="TatB"/>
</dbReference>
<evidence type="ECO:0000256" key="8">
    <source>
        <dbReference type="ARBA" id="ARBA00023136"/>
    </source>
</evidence>
<dbReference type="Pfam" id="PF02416">
    <property type="entry name" value="TatA_B_E"/>
    <property type="match status" value="1"/>
</dbReference>
<keyword evidence="7 9" id="KW-0811">Translocation</keyword>
<keyword evidence="12" id="KW-1185">Reference proteome</keyword>
<reference evidence="11 12" key="1">
    <citation type="submission" date="2016-10" db="EMBL/GenBank/DDBJ databases">
        <authorList>
            <person name="de Groot N.N."/>
        </authorList>
    </citation>
    <scope>NUCLEOTIDE SEQUENCE [LARGE SCALE GENOMIC DNA]</scope>
    <source>
        <strain evidence="11 12">HL3</strain>
    </source>
</reference>
<comment type="subcellular location">
    <subcellularLocation>
        <location evidence="9">Cell membrane</location>
        <topology evidence="9">Single-pass membrane protein</topology>
    </subcellularLocation>
    <subcellularLocation>
        <location evidence="1">Membrane</location>
        <topology evidence="1">Single-pass membrane protein</topology>
    </subcellularLocation>
</comment>
<dbReference type="GO" id="GO:0008320">
    <property type="term" value="F:protein transmembrane transporter activity"/>
    <property type="evidence" value="ECO:0007669"/>
    <property type="project" value="UniProtKB-UniRule"/>
</dbReference>
<comment type="similarity">
    <text evidence="9">Belongs to the TatB family.</text>
</comment>
<dbReference type="EMBL" id="FOMJ01000006">
    <property type="protein sequence ID" value="SFD57228.1"/>
    <property type="molecule type" value="Genomic_DNA"/>
</dbReference>
<evidence type="ECO:0000256" key="6">
    <source>
        <dbReference type="ARBA" id="ARBA00022989"/>
    </source>
</evidence>
<organism evidence="11 12">
    <name type="scientific">Thiohalospira halophila DSM 15071</name>
    <dbReference type="NCBI Taxonomy" id="1123397"/>
    <lineage>
        <taxon>Bacteria</taxon>
        <taxon>Pseudomonadati</taxon>
        <taxon>Pseudomonadota</taxon>
        <taxon>Gammaproteobacteria</taxon>
        <taxon>Thiohalospirales</taxon>
        <taxon>Thiohalospiraceae</taxon>
        <taxon>Thiohalospira</taxon>
    </lineage>
</organism>
<dbReference type="Gene3D" id="1.20.5.3310">
    <property type="match status" value="1"/>
</dbReference>
<keyword evidence="3 9" id="KW-1003">Cell membrane</keyword>
<dbReference type="InterPro" id="IPR003369">
    <property type="entry name" value="TatA/B/E"/>
</dbReference>